<dbReference type="EMBL" id="CM056801">
    <property type="protein sequence ID" value="KAJ8708674.1"/>
    <property type="molecule type" value="Genomic_DNA"/>
</dbReference>
<gene>
    <name evidence="1" type="ORF">PYW08_010056</name>
</gene>
<name>A0ACC2Q5J4_9NEOP</name>
<evidence type="ECO:0000313" key="2">
    <source>
        <dbReference type="Proteomes" id="UP001231649"/>
    </source>
</evidence>
<protein>
    <submittedName>
        <fullName evidence="1">Uncharacterized protein</fullName>
    </submittedName>
</protein>
<evidence type="ECO:0000313" key="1">
    <source>
        <dbReference type="EMBL" id="KAJ8708674.1"/>
    </source>
</evidence>
<reference evidence="1" key="1">
    <citation type="submission" date="2023-03" db="EMBL/GenBank/DDBJ databases">
        <title>Chromosome-level genomes of two armyworms, Mythimna separata and Mythimna loreyi, provide insights into the biosynthesis and reception of sex pheromones.</title>
        <authorList>
            <person name="Zhao H."/>
        </authorList>
    </citation>
    <scope>NUCLEOTIDE SEQUENCE</scope>
    <source>
        <strain evidence="1">BeijingLab</strain>
    </source>
</reference>
<proteinExistence type="predicted"/>
<sequence>MRSKLEWTDWHVITSHHTVKSKNDENKKLKISLRIINKKKFNQNLVLQLYSFQSSSQFWQNFFDLTVKRDVTMSINANPSCFHLESIAHGLELGSSRLDPSKSVALQTRLQ</sequence>
<dbReference type="Proteomes" id="UP001231649">
    <property type="component" value="Chromosome 25"/>
</dbReference>
<keyword evidence="2" id="KW-1185">Reference proteome</keyword>
<comment type="caution">
    <text evidence="1">The sequence shown here is derived from an EMBL/GenBank/DDBJ whole genome shotgun (WGS) entry which is preliminary data.</text>
</comment>
<accession>A0ACC2Q5J4</accession>
<organism evidence="1 2">
    <name type="scientific">Mythimna loreyi</name>
    <dbReference type="NCBI Taxonomy" id="667449"/>
    <lineage>
        <taxon>Eukaryota</taxon>
        <taxon>Metazoa</taxon>
        <taxon>Ecdysozoa</taxon>
        <taxon>Arthropoda</taxon>
        <taxon>Hexapoda</taxon>
        <taxon>Insecta</taxon>
        <taxon>Pterygota</taxon>
        <taxon>Neoptera</taxon>
        <taxon>Endopterygota</taxon>
        <taxon>Lepidoptera</taxon>
        <taxon>Glossata</taxon>
        <taxon>Ditrysia</taxon>
        <taxon>Noctuoidea</taxon>
        <taxon>Noctuidae</taxon>
        <taxon>Noctuinae</taxon>
        <taxon>Hadenini</taxon>
        <taxon>Mythimna</taxon>
    </lineage>
</organism>